<evidence type="ECO:0000313" key="15">
    <source>
        <dbReference type="Proteomes" id="UP000245962"/>
    </source>
</evidence>
<dbReference type="NCBIfam" id="TIGR01357">
    <property type="entry name" value="aroB"/>
    <property type="match status" value="1"/>
</dbReference>
<dbReference type="Pfam" id="PF01761">
    <property type="entry name" value="DHQ_synthase"/>
    <property type="match status" value="1"/>
</dbReference>
<comment type="cofactor">
    <cofactor evidence="1">
        <name>NAD(+)</name>
        <dbReference type="ChEBI" id="CHEBI:57540"/>
    </cofactor>
</comment>
<dbReference type="Pfam" id="PF24621">
    <property type="entry name" value="DHQS_C"/>
    <property type="match status" value="1"/>
</dbReference>
<comment type="function">
    <text evidence="4">Catalyzes the conversion of 3-deoxy-D-arabino-heptulosonate 7-phosphate (DAHP) to dehydroquinate (DHQ).</text>
</comment>
<comment type="cofactor">
    <cofactor evidence="2">
        <name>Co(2+)</name>
        <dbReference type="ChEBI" id="CHEBI:48828"/>
    </cofactor>
</comment>
<dbReference type="Gene3D" id="3.40.50.1970">
    <property type="match status" value="1"/>
</dbReference>
<dbReference type="PIRSF" id="PIRSF001455">
    <property type="entry name" value="DHQ_synth"/>
    <property type="match status" value="1"/>
</dbReference>
<dbReference type="EMBL" id="QEHR01000007">
    <property type="protein sequence ID" value="PVW13825.1"/>
    <property type="molecule type" value="Genomic_DNA"/>
</dbReference>
<dbReference type="RefSeq" id="WP_116694958.1">
    <property type="nucleotide sequence ID" value="NZ_QEHR01000007.1"/>
</dbReference>
<evidence type="ECO:0000259" key="13">
    <source>
        <dbReference type="Pfam" id="PF24621"/>
    </source>
</evidence>
<dbReference type="InterPro" id="IPR016037">
    <property type="entry name" value="DHQ_synth_AroB"/>
</dbReference>
<dbReference type="InterPro" id="IPR050071">
    <property type="entry name" value="Dehydroquinate_synthase"/>
</dbReference>
<keyword evidence="6" id="KW-0547">Nucleotide-binding</keyword>
<evidence type="ECO:0000256" key="2">
    <source>
        <dbReference type="ARBA" id="ARBA00001941"/>
    </source>
</evidence>
<dbReference type="InterPro" id="IPR056179">
    <property type="entry name" value="DHQS_C"/>
</dbReference>
<evidence type="ECO:0000256" key="10">
    <source>
        <dbReference type="ARBA" id="ARBA00023285"/>
    </source>
</evidence>
<dbReference type="Proteomes" id="UP000245962">
    <property type="component" value="Unassembled WGS sequence"/>
</dbReference>
<evidence type="ECO:0000256" key="11">
    <source>
        <dbReference type="NCBIfam" id="TIGR01357"/>
    </source>
</evidence>
<accession>A0A2U0HY91</accession>
<evidence type="ECO:0000259" key="12">
    <source>
        <dbReference type="Pfam" id="PF01761"/>
    </source>
</evidence>
<keyword evidence="5" id="KW-0479">Metal-binding</keyword>
<keyword evidence="7" id="KW-0862">Zinc</keyword>
<dbReference type="GO" id="GO:0003856">
    <property type="term" value="F:3-dehydroquinate synthase activity"/>
    <property type="evidence" value="ECO:0007669"/>
    <property type="project" value="UniProtKB-UniRule"/>
</dbReference>
<dbReference type="Gene3D" id="1.20.1090.10">
    <property type="entry name" value="Dehydroquinate synthase-like - alpha domain"/>
    <property type="match status" value="1"/>
</dbReference>
<dbReference type="SUPFAM" id="SSF56796">
    <property type="entry name" value="Dehydroquinate synthase-like"/>
    <property type="match status" value="1"/>
</dbReference>
<evidence type="ECO:0000256" key="1">
    <source>
        <dbReference type="ARBA" id="ARBA00001911"/>
    </source>
</evidence>
<evidence type="ECO:0000313" key="14">
    <source>
        <dbReference type="EMBL" id="PVW13825.1"/>
    </source>
</evidence>
<dbReference type="GO" id="GO:0000166">
    <property type="term" value="F:nucleotide binding"/>
    <property type="evidence" value="ECO:0007669"/>
    <property type="project" value="UniProtKB-KW"/>
</dbReference>
<comment type="cofactor">
    <cofactor evidence="3">
        <name>Zn(2+)</name>
        <dbReference type="ChEBI" id="CHEBI:29105"/>
    </cofactor>
</comment>
<feature type="domain" description="3-dehydroquinate synthase C-terminal" evidence="13">
    <location>
        <begin position="176"/>
        <end position="323"/>
    </location>
</feature>
<dbReference type="GO" id="GO:0009073">
    <property type="term" value="P:aromatic amino acid family biosynthetic process"/>
    <property type="evidence" value="ECO:0007669"/>
    <property type="project" value="InterPro"/>
</dbReference>
<comment type="caution">
    <text evidence="14">The sequence shown here is derived from an EMBL/GenBank/DDBJ whole genome shotgun (WGS) entry which is preliminary data.</text>
</comment>
<dbReference type="PANTHER" id="PTHR43622">
    <property type="entry name" value="3-DEHYDROQUINATE SYNTHASE"/>
    <property type="match status" value="1"/>
</dbReference>
<name>A0A2U0HY91_9FLAO</name>
<dbReference type="PANTHER" id="PTHR43622:SF1">
    <property type="entry name" value="3-DEHYDROQUINATE SYNTHASE"/>
    <property type="match status" value="1"/>
</dbReference>
<protein>
    <recommendedName>
        <fullName evidence="11">3-dehydroquinate synthase</fullName>
        <ecNumber evidence="11">4.2.3.4</ecNumber>
    </recommendedName>
</protein>
<dbReference type="GO" id="GO:0009423">
    <property type="term" value="P:chorismate biosynthetic process"/>
    <property type="evidence" value="ECO:0007669"/>
    <property type="project" value="UniProtKB-UniRule"/>
</dbReference>
<gene>
    <name evidence="14" type="primary">aroB</name>
    <name evidence="14" type="ORF">DDV96_11760</name>
</gene>
<feature type="domain" description="3-dehydroquinate synthase N-terminal" evidence="12">
    <location>
        <begin position="62"/>
        <end position="173"/>
    </location>
</feature>
<dbReference type="AlphaFoldDB" id="A0A2U0HY91"/>
<evidence type="ECO:0000256" key="7">
    <source>
        <dbReference type="ARBA" id="ARBA00022833"/>
    </source>
</evidence>
<dbReference type="EC" id="4.2.3.4" evidence="11"/>
<dbReference type="InterPro" id="IPR030960">
    <property type="entry name" value="DHQS/DOIS_N"/>
</dbReference>
<evidence type="ECO:0000256" key="3">
    <source>
        <dbReference type="ARBA" id="ARBA00001947"/>
    </source>
</evidence>
<keyword evidence="8" id="KW-0520">NAD</keyword>
<dbReference type="InterPro" id="IPR030963">
    <property type="entry name" value="DHQ_synth_fam"/>
</dbReference>
<sequence length="360" mass="40452">MKRLNNDLSSIYGDVNAWDFFENQLNSLSPTKIFVLTDVNTNKHCLPYFFEKTGLKKQVQVLTIAAGEVYKNISTCVVLWNELSQNGADRDSLLINLGGGVVTDLGGFVACTFKRGIPFINIPTSLLAMVDASVGGKNGVDLGSLKNQVGVIKNPLQVLIDIAFLETLPRPQLVSGHAEMLKHGLIYSKAYWDKVQYFDLDRKIEASDLIWESVLIKNEVVTEDPREKGRRKTLNYGHTLGHAIESYFMEVSQKNTSTKALLHGEAIAIGMILATYLSYRLCSFPKKKLETITSTIISFFGKVSFERHDIEEIITLLAYDKKNRGGTVYFVLLTDIGQYKINCTVENKLIFEAFDYYEKS</sequence>
<evidence type="ECO:0000256" key="4">
    <source>
        <dbReference type="ARBA" id="ARBA00003485"/>
    </source>
</evidence>
<keyword evidence="9" id="KW-0456">Lyase</keyword>
<dbReference type="CDD" id="cd08195">
    <property type="entry name" value="DHQS"/>
    <property type="match status" value="1"/>
</dbReference>
<dbReference type="FunFam" id="3.40.50.1970:FF:000007">
    <property type="entry name" value="Pentafunctional AROM polypeptide"/>
    <property type="match status" value="1"/>
</dbReference>
<dbReference type="GO" id="GO:0005737">
    <property type="term" value="C:cytoplasm"/>
    <property type="evidence" value="ECO:0007669"/>
    <property type="project" value="InterPro"/>
</dbReference>
<evidence type="ECO:0000256" key="9">
    <source>
        <dbReference type="ARBA" id="ARBA00023239"/>
    </source>
</evidence>
<keyword evidence="15" id="KW-1185">Reference proteome</keyword>
<dbReference type="GO" id="GO:0046872">
    <property type="term" value="F:metal ion binding"/>
    <property type="evidence" value="ECO:0007669"/>
    <property type="project" value="UniProtKB-KW"/>
</dbReference>
<reference evidence="14 15" key="1">
    <citation type="submission" date="2018-04" db="EMBL/GenBank/DDBJ databases">
        <title>Marixanthomonas spongiae HN-E44 sp. nov., isolated from a marine sponge.</title>
        <authorList>
            <person name="Luo L."/>
            <person name="Zhuang L."/>
        </authorList>
    </citation>
    <scope>NUCLEOTIDE SEQUENCE [LARGE SCALE GENOMIC DNA]</scope>
    <source>
        <strain evidence="14 15">HN-E44</strain>
    </source>
</reference>
<organism evidence="14 15">
    <name type="scientific">Marixanthomonas spongiae</name>
    <dbReference type="NCBI Taxonomy" id="2174845"/>
    <lineage>
        <taxon>Bacteria</taxon>
        <taxon>Pseudomonadati</taxon>
        <taxon>Bacteroidota</taxon>
        <taxon>Flavobacteriia</taxon>
        <taxon>Flavobacteriales</taxon>
        <taxon>Flavobacteriaceae</taxon>
        <taxon>Marixanthomonas</taxon>
    </lineage>
</organism>
<keyword evidence="10" id="KW-0170">Cobalt</keyword>
<evidence type="ECO:0000256" key="8">
    <source>
        <dbReference type="ARBA" id="ARBA00023027"/>
    </source>
</evidence>
<evidence type="ECO:0000256" key="6">
    <source>
        <dbReference type="ARBA" id="ARBA00022741"/>
    </source>
</evidence>
<evidence type="ECO:0000256" key="5">
    <source>
        <dbReference type="ARBA" id="ARBA00022723"/>
    </source>
</evidence>
<proteinExistence type="predicted"/>
<dbReference type="OrthoDB" id="9806583at2"/>